<gene>
    <name evidence="1" type="ORF">ANE_LOCUS11130</name>
</gene>
<organism evidence="1 2">
    <name type="scientific">Arabis nemorensis</name>
    <dbReference type="NCBI Taxonomy" id="586526"/>
    <lineage>
        <taxon>Eukaryota</taxon>
        <taxon>Viridiplantae</taxon>
        <taxon>Streptophyta</taxon>
        <taxon>Embryophyta</taxon>
        <taxon>Tracheophyta</taxon>
        <taxon>Spermatophyta</taxon>
        <taxon>Magnoliopsida</taxon>
        <taxon>eudicotyledons</taxon>
        <taxon>Gunneridae</taxon>
        <taxon>Pentapetalae</taxon>
        <taxon>rosids</taxon>
        <taxon>malvids</taxon>
        <taxon>Brassicales</taxon>
        <taxon>Brassicaceae</taxon>
        <taxon>Arabideae</taxon>
        <taxon>Arabis</taxon>
    </lineage>
</organism>
<keyword evidence="2" id="KW-1185">Reference proteome</keyword>
<reference evidence="1" key="1">
    <citation type="submission" date="2019-07" db="EMBL/GenBank/DDBJ databases">
        <authorList>
            <person name="Dittberner H."/>
        </authorList>
    </citation>
    <scope>NUCLEOTIDE SEQUENCE [LARGE SCALE GENOMIC DNA]</scope>
</reference>
<dbReference type="AlphaFoldDB" id="A0A565BH48"/>
<comment type="caution">
    <text evidence="1">The sequence shown here is derived from an EMBL/GenBank/DDBJ whole genome shotgun (WGS) entry which is preliminary data.</text>
</comment>
<sequence>MGEEILQRSLDACSSSSSQDFIKRRSFNHRSRSFLVQNYLESVLCISLPSMKKSGPLCVKVNDLVYVADIVYNIKQILVMEKKNLGNCQWYLTVRTQYVLVHQSFDV</sequence>
<protein>
    <submittedName>
        <fullName evidence="1">Uncharacterized protein</fullName>
    </submittedName>
</protein>
<accession>A0A565BH48</accession>
<evidence type="ECO:0000313" key="1">
    <source>
        <dbReference type="EMBL" id="VVB00686.1"/>
    </source>
</evidence>
<proteinExistence type="predicted"/>
<name>A0A565BH48_9BRAS</name>
<dbReference type="Proteomes" id="UP000489600">
    <property type="component" value="Unassembled WGS sequence"/>
</dbReference>
<evidence type="ECO:0000313" key="2">
    <source>
        <dbReference type="Proteomes" id="UP000489600"/>
    </source>
</evidence>
<dbReference type="EMBL" id="CABITT030000004">
    <property type="protein sequence ID" value="VVB00686.1"/>
    <property type="molecule type" value="Genomic_DNA"/>
</dbReference>